<evidence type="ECO:0000313" key="2">
    <source>
        <dbReference type="EMBL" id="SIT21997.1"/>
    </source>
</evidence>
<dbReference type="RefSeq" id="WP_076533891.1">
    <property type="nucleotide sequence ID" value="NZ_BMEH01000011.1"/>
</dbReference>
<reference evidence="2 3" key="1">
    <citation type="submission" date="2017-01" db="EMBL/GenBank/DDBJ databases">
        <authorList>
            <person name="Mah S.A."/>
            <person name="Swanson W.J."/>
            <person name="Moy G.W."/>
            <person name="Vacquier V.D."/>
        </authorList>
    </citation>
    <scope>NUCLEOTIDE SEQUENCE [LARGE SCALE GENOMIC DNA]</scope>
    <source>
        <strain evidence="2 3">DSM 26375</strain>
    </source>
</reference>
<dbReference type="PANTHER" id="PTHR10605">
    <property type="entry name" value="HEPARAN SULFATE SULFOTRANSFERASE"/>
    <property type="match status" value="1"/>
</dbReference>
<protein>
    <submittedName>
        <fullName evidence="2">Sulfotransferase family protein</fullName>
    </submittedName>
</protein>
<gene>
    <name evidence="2" type="ORF">SAMN05421774_1113</name>
</gene>
<name>A0A1N7QHK6_9RHOB</name>
<sequence>MSAAAPPVFVLGVGAQKGGTTWLHRYIAQAPGTDTGRLKEYHVWDARYLPDCARFRVPLWQVPHPKAWLRWRMQRSDAAYFDYFAHRLARPGVHLTADITPSYSGLPTEALARIAEGFAARGIAVRVVFLMRDPVQRCWSAIRMTRRQGKPQGGTAQDLSEEQALEAHAFGAYAGLRTRYDLTLARLEQVFAPEALHVGLYETLFQPDSLARLSGFLGLPPDPDFARHRFNVSDKTAPVSSDLQARIARHYADVYRDCARRFPGIEAHWPGFAHL</sequence>
<dbReference type="EMBL" id="FTOT01000011">
    <property type="protein sequence ID" value="SIT21997.1"/>
    <property type="molecule type" value="Genomic_DNA"/>
</dbReference>
<dbReference type="SUPFAM" id="SSF52540">
    <property type="entry name" value="P-loop containing nucleoside triphosphate hydrolases"/>
    <property type="match status" value="1"/>
</dbReference>
<dbReference type="InterPro" id="IPR037359">
    <property type="entry name" value="NST/OST"/>
</dbReference>
<dbReference type="AlphaFoldDB" id="A0A1N7QHK6"/>
<dbReference type="OrthoDB" id="981508at2"/>
<dbReference type="STRING" id="1086013.SAMN05421774_1113"/>
<keyword evidence="3" id="KW-1185">Reference proteome</keyword>
<dbReference type="Proteomes" id="UP000186141">
    <property type="component" value="Unassembled WGS sequence"/>
</dbReference>
<keyword evidence="1 2" id="KW-0808">Transferase</keyword>
<dbReference type="InterPro" id="IPR027417">
    <property type="entry name" value="P-loop_NTPase"/>
</dbReference>
<evidence type="ECO:0000256" key="1">
    <source>
        <dbReference type="ARBA" id="ARBA00022679"/>
    </source>
</evidence>
<dbReference type="PANTHER" id="PTHR10605:SF56">
    <property type="entry name" value="BIFUNCTIONAL HEPARAN SULFATE N-DEACETYLASE_N-SULFOTRANSFERASE"/>
    <property type="match status" value="1"/>
</dbReference>
<dbReference type="GO" id="GO:0008146">
    <property type="term" value="F:sulfotransferase activity"/>
    <property type="evidence" value="ECO:0007669"/>
    <property type="project" value="InterPro"/>
</dbReference>
<organism evidence="2 3">
    <name type="scientific">Gemmobacter megaterium</name>
    <dbReference type="NCBI Taxonomy" id="1086013"/>
    <lineage>
        <taxon>Bacteria</taxon>
        <taxon>Pseudomonadati</taxon>
        <taxon>Pseudomonadota</taxon>
        <taxon>Alphaproteobacteria</taxon>
        <taxon>Rhodobacterales</taxon>
        <taxon>Paracoccaceae</taxon>
        <taxon>Gemmobacter</taxon>
    </lineage>
</organism>
<accession>A0A1N7QHK6</accession>
<proteinExistence type="predicted"/>
<dbReference type="Gene3D" id="3.40.50.300">
    <property type="entry name" value="P-loop containing nucleotide triphosphate hydrolases"/>
    <property type="match status" value="1"/>
</dbReference>
<evidence type="ECO:0000313" key="3">
    <source>
        <dbReference type="Proteomes" id="UP000186141"/>
    </source>
</evidence>